<keyword evidence="2" id="KW-1185">Reference proteome</keyword>
<dbReference type="EMBL" id="BGPR01020226">
    <property type="protein sequence ID" value="GBN84099.1"/>
    <property type="molecule type" value="Genomic_DNA"/>
</dbReference>
<proteinExistence type="predicted"/>
<organism evidence="1 2">
    <name type="scientific">Araneus ventricosus</name>
    <name type="common">Orbweaver spider</name>
    <name type="synonym">Epeira ventricosa</name>
    <dbReference type="NCBI Taxonomy" id="182803"/>
    <lineage>
        <taxon>Eukaryota</taxon>
        <taxon>Metazoa</taxon>
        <taxon>Ecdysozoa</taxon>
        <taxon>Arthropoda</taxon>
        <taxon>Chelicerata</taxon>
        <taxon>Arachnida</taxon>
        <taxon>Araneae</taxon>
        <taxon>Araneomorphae</taxon>
        <taxon>Entelegynae</taxon>
        <taxon>Araneoidea</taxon>
        <taxon>Araneidae</taxon>
        <taxon>Araneus</taxon>
    </lineage>
</organism>
<evidence type="ECO:0000313" key="2">
    <source>
        <dbReference type="Proteomes" id="UP000499080"/>
    </source>
</evidence>
<dbReference type="Proteomes" id="UP000499080">
    <property type="component" value="Unassembled WGS sequence"/>
</dbReference>
<name>A0A4Y2S9X2_ARAVE</name>
<protein>
    <submittedName>
        <fullName evidence="1">Uncharacterized protein</fullName>
    </submittedName>
</protein>
<comment type="caution">
    <text evidence="1">The sequence shown here is derived from an EMBL/GenBank/DDBJ whole genome shotgun (WGS) entry which is preliminary data.</text>
</comment>
<sequence>MQKYLTKSQLSKPSGNFAIKAAEPCQRLIPGDVSAVRPLHESAAYTDLVRNQVKLISNNIQRISGECNIAFIAYKFESNFTDFLRSQEESAAKGT</sequence>
<dbReference type="AlphaFoldDB" id="A0A4Y2S9X2"/>
<reference evidence="1 2" key="1">
    <citation type="journal article" date="2019" name="Sci. Rep.">
        <title>Orb-weaving spider Araneus ventricosus genome elucidates the spidroin gene catalogue.</title>
        <authorList>
            <person name="Kono N."/>
            <person name="Nakamura H."/>
            <person name="Ohtoshi R."/>
            <person name="Moran D.A.P."/>
            <person name="Shinohara A."/>
            <person name="Yoshida Y."/>
            <person name="Fujiwara M."/>
            <person name="Mori M."/>
            <person name="Tomita M."/>
            <person name="Arakawa K."/>
        </authorList>
    </citation>
    <scope>NUCLEOTIDE SEQUENCE [LARGE SCALE GENOMIC DNA]</scope>
</reference>
<evidence type="ECO:0000313" key="1">
    <source>
        <dbReference type="EMBL" id="GBN84099.1"/>
    </source>
</evidence>
<accession>A0A4Y2S9X2</accession>
<gene>
    <name evidence="1" type="ORF">AVEN_184990_1</name>
</gene>